<name>A2EQA5_TRIV3</name>
<dbReference type="STRING" id="5722.A2EQA5"/>
<dbReference type="GO" id="GO:0048188">
    <property type="term" value="C:Set1C/COMPASS complex"/>
    <property type="evidence" value="ECO:0000318"/>
    <property type="project" value="GO_Central"/>
</dbReference>
<keyword evidence="3" id="KW-0853">WD repeat</keyword>
<evidence type="ECO:0000256" key="2">
    <source>
        <dbReference type="ARBA" id="ARBA00023242"/>
    </source>
</evidence>
<dbReference type="OrthoDB" id="71437at2759"/>
<dbReference type="Proteomes" id="UP000001542">
    <property type="component" value="Unassembled WGS sequence"/>
</dbReference>
<dbReference type="InParanoid" id="A2EQA5"/>
<evidence type="ECO:0000313" key="5">
    <source>
        <dbReference type="Proteomes" id="UP000001542"/>
    </source>
</evidence>
<feature type="repeat" description="WD" evidence="3">
    <location>
        <begin position="369"/>
        <end position="409"/>
    </location>
</feature>
<dbReference type="GO" id="GO:0042393">
    <property type="term" value="F:histone binding"/>
    <property type="evidence" value="ECO:0000318"/>
    <property type="project" value="GO_Central"/>
</dbReference>
<dbReference type="AlphaFoldDB" id="A2EQA5"/>
<accession>A2EQA5</accession>
<dbReference type="PANTHER" id="PTHR19879:SF1">
    <property type="entry name" value="CANNONBALL-RELATED"/>
    <property type="match status" value="1"/>
</dbReference>
<proteinExistence type="predicted"/>
<sequence length="516" mass="58985">MNENQFSMPFFVEEYLLLKKQQTKINKHLFNDKGPKLTETEKIFEEYISSPEPKRIMEALEIFLQKVAECSAFVQKDLNQFIFPLFIHFASSLIIRGYEFYFSNFINSYKTNLTHYQNEILQNLIENPRAFKLPSTDISISKYSAFKLQKILEDDKLSYAFIIITEKIRYTIAEDTFNIQNTNVNQSQAKINDEKEKIRLFELFNPGSIYTAKNRDTMQQKDIQQTYIHDMSHITLFNHHNNLSCIKLSPCGRLLGYAEANSVRLFILDKEHRFYFPNKTSTTILNQHSKRVTNFAFSANSAMVVSGGMDNEIRIAHTEAASQVGRYDFHTKPISNVTFYDDTFLFFGGSFDGTISMWEMSHHLPIRLFAGHTSTVTCLSSKNRQTFVSSSLDGTVRIWDVGEGRELNKIELNDTPVSLDTTENGRMICVGMTKGFALLSFDGDILHESKTDSPVNDIKFSSNELSFITACEDGIVSIYDINGSKQTSVKPDSTTSDSIQVLNDDSIVICGRSYKV</sequence>
<dbReference type="SUPFAM" id="SSF160897">
    <property type="entry name" value="Taf5 N-terminal domain-like"/>
    <property type="match status" value="1"/>
</dbReference>
<dbReference type="Gene3D" id="1.25.40.500">
    <property type="entry name" value="TFIID subunit TAF5, NTD2 domain"/>
    <property type="match status" value="1"/>
</dbReference>
<dbReference type="PROSITE" id="PS50082">
    <property type="entry name" value="WD_REPEATS_2"/>
    <property type="match status" value="3"/>
</dbReference>
<dbReference type="Gene3D" id="2.130.10.10">
    <property type="entry name" value="YVTN repeat-like/Quinoprotein amine dehydrogenase"/>
    <property type="match status" value="1"/>
</dbReference>
<dbReference type="VEuPathDB" id="TrichDB:TVAGG3_0586830"/>
<dbReference type="eggNOG" id="KOG0263">
    <property type="taxonomic scope" value="Eukaryota"/>
</dbReference>
<reference evidence="4" key="2">
    <citation type="journal article" date="2007" name="Science">
        <title>Draft genome sequence of the sexually transmitted pathogen Trichomonas vaginalis.</title>
        <authorList>
            <person name="Carlton J.M."/>
            <person name="Hirt R.P."/>
            <person name="Silva J.C."/>
            <person name="Delcher A.L."/>
            <person name="Schatz M."/>
            <person name="Zhao Q."/>
            <person name="Wortman J.R."/>
            <person name="Bidwell S.L."/>
            <person name="Alsmark U.C.M."/>
            <person name="Besteiro S."/>
            <person name="Sicheritz-Ponten T."/>
            <person name="Noel C.J."/>
            <person name="Dacks J.B."/>
            <person name="Foster P.G."/>
            <person name="Simillion C."/>
            <person name="Van de Peer Y."/>
            <person name="Miranda-Saavedra D."/>
            <person name="Barton G.J."/>
            <person name="Westrop G.D."/>
            <person name="Mueller S."/>
            <person name="Dessi D."/>
            <person name="Fiori P.L."/>
            <person name="Ren Q."/>
            <person name="Paulsen I."/>
            <person name="Zhang H."/>
            <person name="Bastida-Corcuera F.D."/>
            <person name="Simoes-Barbosa A."/>
            <person name="Brown M.T."/>
            <person name="Hayes R.D."/>
            <person name="Mukherjee M."/>
            <person name="Okumura C.Y."/>
            <person name="Schneider R."/>
            <person name="Smith A.J."/>
            <person name="Vanacova S."/>
            <person name="Villalvazo M."/>
            <person name="Haas B.J."/>
            <person name="Pertea M."/>
            <person name="Feldblyum T.V."/>
            <person name="Utterback T.R."/>
            <person name="Shu C.L."/>
            <person name="Osoegawa K."/>
            <person name="de Jong P.J."/>
            <person name="Hrdy I."/>
            <person name="Horvathova L."/>
            <person name="Zubacova Z."/>
            <person name="Dolezal P."/>
            <person name="Malik S.B."/>
            <person name="Logsdon J.M. Jr."/>
            <person name="Henze K."/>
            <person name="Gupta A."/>
            <person name="Wang C.C."/>
            <person name="Dunne R.L."/>
            <person name="Upcroft J.A."/>
            <person name="Upcroft P."/>
            <person name="White O."/>
            <person name="Salzberg S.L."/>
            <person name="Tang P."/>
            <person name="Chiu C.-H."/>
            <person name="Lee Y.-S."/>
            <person name="Embley T.M."/>
            <person name="Coombs G.H."/>
            <person name="Mottram J.C."/>
            <person name="Tachezy J."/>
            <person name="Fraser-Liggett C.M."/>
            <person name="Johnson P.J."/>
        </authorList>
    </citation>
    <scope>NUCLEOTIDE SEQUENCE [LARGE SCALE GENOMIC DNA]</scope>
    <source>
        <strain evidence="4">G3</strain>
    </source>
</reference>
<gene>
    <name evidence="4" type="ORF">TVAG_058450</name>
</gene>
<dbReference type="SUPFAM" id="SSF50978">
    <property type="entry name" value="WD40 repeat-like"/>
    <property type="match status" value="1"/>
</dbReference>
<dbReference type="InterPro" id="IPR037264">
    <property type="entry name" value="TFIID_NTD2_sf"/>
</dbReference>
<evidence type="ECO:0000256" key="1">
    <source>
        <dbReference type="ARBA" id="ARBA00004123"/>
    </source>
</evidence>
<reference evidence="4" key="1">
    <citation type="submission" date="2006-10" db="EMBL/GenBank/DDBJ databases">
        <authorList>
            <person name="Amadeo P."/>
            <person name="Zhao Q."/>
            <person name="Wortman J."/>
            <person name="Fraser-Liggett C."/>
            <person name="Carlton J."/>
        </authorList>
    </citation>
    <scope>NUCLEOTIDE SEQUENCE</scope>
    <source>
        <strain evidence="4">G3</strain>
    </source>
</reference>
<dbReference type="EMBL" id="DS113455">
    <property type="protein sequence ID" value="EAY05188.1"/>
    <property type="molecule type" value="Genomic_DNA"/>
</dbReference>
<dbReference type="InterPro" id="IPR036322">
    <property type="entry name" value="WD40_repeat_dom_sf"/>
</dbReference>
<dbReference type="RefSeq" id="XP_001317411.1">
    <property type="nucleotide sequence ID" value="XM_001317376.1"/>
</dbReference>
<dbReference type="SMR" id="A2EQA5"/>
<dbReference type="VEuPathDB" id="TrichDB:TVAG_058450"/>
<keyword evidence="5" id="KW-1185">Reference proteome</keyword>
<evidence type="ECO:0000256" key="3">
    <source>
        <dbReference type="PROSITE-ProRule" id="PRU00221"/>
    </source>
</evidence>
<dbReference type="SMART" id="SM00320">
    <property type="entry name" value="WD40"/>
    <property type="match status" value="5"/>
</dbReference>
<dbReference type="InterPro" id="IPR015943">
    <property type="entry name" value="WD40/YVTN_repeat-like_dom_sf"/>
</dbReference>
<protein>
    <submittedName>
        <fullName evidence="4">Uncharacterized protein</fullName>
    </submittedName>
</protein>
<dbReference type="PANTHER" id="PTHR19879">
    <property type="entry name" value="TRANSCRIPTION INITIATION FACTOR TFIID"/>
    <property type="match status" value="1"/>
</dbReference>
<dbReference type="KEGG" id="tva:4763054"/>
<feature type="repeat" description="WD" evidence="3">
    <location>
        <begin position="285"/>
        <end position="326"/>
    </location>
</feature>
<dbReference type="OMA" id="QVDQRNI"/>
<comment type="subcellular location">
    <subcellularLocation>
        <location evidence="1">Nucleus</location>
    </subcellularLocation>
</comment>
<keyword evidence="2" id="KW-0539">Nucleus</keyword>
<evidence type="ECO:0000313" key="4">
    <source>
        <dbReference type="EMBL" id="EAY05188.1"/>
    </source>
</evidence>
<dbReference type="PROSITE" id="PS50294">
    <property type="entry name" value="WD_REPEATS_REGION"/>
    <property type="match status" value="3"/>
</dbReference>
<dbReference type="Pfam" id="PF00400">
    <property type="entry name" value="WD40"/>
    <property type="match status" value="4"/>
</dbReference>
<organism evidence="4 5">
    <name type="scientific">Trichomonas vaginalis (strain ATCC PRA-98 / G3)</name>
    <dbReference type="NCBI Taxonomy" id="412133"/>
    <lineage>
        <taxon>Eukaryota</taxon>
        <taxon>Metamonada</taxon>
        <taxon>Parabasalia</taxon>
        <taxon>Trichomonadida</taxon>
        <taxon>Trichomonadidae</taxon>
        <taxon>Trichomonas</taxon>
    </lineage>
</organism>
<feature type="repeat" description="WD" evidence="3">
    <location>
        <begin position="327"/>
        <end position="361"/>
    </location>
</feature>
<dbReference type="InterPro" id="IPR001680">
    <property type="entry name" value="WD40_rpt"/>
</dbReference>